<evidence type="ECO:0000313" key="1">
    <source>
        <dbReference type="EMBL" id="OAF71161.1"/>
    </source>
</evidence>
<dbReference type="AlphaFoldDB" id="A0A177BCD3"/>
<dbReference type="Proteomes" id="UP000078046">
    <property type="component" value="Unassembled WGS sequence"/>
</dbReference>
<protein>
    <submittedName>
        <fullName evidence="1">Uncharacterized protein</fullName>
    </submittedName>
</protein>
<sequence length="247" mass="28507">MLIIKSEDEAFFNVQMSSFGKIGKCSNILSVIQGKKSRKSLQMTNFQYERYKDDEGIENDLSDIDYVNLPNKCIAQDIGRIALMTNTSVRKAVIIVAKGNTNWSVPKHVGVYKSQLRDLLKVNMTMKEKLLSYDGTFCIHFKRKRTKSYIEGIKTTEKVSTCLQELKNLCYGYLTYQKCGKLPIMLFLCLRSLSNARWNSRAIYCFKAFLLNIDRSQNMIDACNFISLYWAPAWFTSRFQKKPLGVN</sequence>
<dbReference type="EMBL" id="LWCA01000075">
    <property type="protein sequence ID" value="OAF71161.1"/>
    <property type="molecule type" value="Genomic_DNA"/>
</dbReference>
<keyword evidence="2" id="KW-1185">Reference proteome</keyword>
<dbReference type="OrthoDB" id="8052599at2759"/>
<evidence type="ECO:0000313" key="2">
    <source>
        <dbReference type="Proteomes" id="UP000078046"/>
    </source>
</evidence>
<comment type="caution">
    <text evidence="1">The sequence shown here is derived from an EMBL/GenBank/DDBJ whole genome shotgun (WGS) entry which is preliminary data.</text>
</comment>
<accession>A0A177BCD3</accession>
<gene>
    <name evidence="1" type="ORF">A3Q56_01082</name>
</gene>
<name>A0A177BCD3_9BILA</name>
<reference evidence="1 2" key="1">
    <citation type="submission" date="2016-04" db="EMBL/GenBank/DDBJ databases">
        <title>The genome of Intoshia linei affirms orthonectids as highly simplified spiralians.</title>
        <authorList>
            <person name="Mikhailov K.V."/>
            <person name="Slusarev G.S."/>
            <person name="Nikitin M.A."/>
            <person name="Logacheva M.D."/>
            <person name="Penin A."/>
            <person name="Aleoshin V."/>
            <person name="Panchin Y.V."/>
        </authorList>
    </citation>
    <scope>NUCLEOTIDE SEQUENCE [LARGE SCALE GENOMIC DNA]</scope>
    <source>
        <strain evidence="1">Intl2013</strain>
        <tissue evidence="1">Whole animal</tissue>
    </source>
</reference>
<organism evidence="1 2">
    <name type="scientific">Intoshia linei</name>
    <dbReference type="NCBI Taxonomy" id="1819745"/>
    <lineage>
        <taxon>Eukaryota</taxon>
        <taxon>Metazoa</taxon>
        <taxon>Spiralia</taxon>
        <taxon>Lophotrochozoa</taxon>
        <taxon>Mesozoa</taxon>
        <taxon>Orthonectida</taxon>
        <taxon>Rhopaluridae</taxon>
        <taxon>Intoshia</taxon>
    </lineage>
</organism>
<proteinExistence type="predicted"/>